<gene>
    <name evidence="8" type="ORF">BTW10_08125</name>
</gene>
<organism evidence="8 9">
    <name type="scientific">Chromohalobacter japonicus</name>
    <dbReference type="NCBI Taxonomy" id="223900"/>
    <lineage>
        <taxon>Bacteria</taxon>
        <taxon>Pseudomonadati</taxon>
        <taxon>Pseudomonadota</taxon>
        <taxon>Gammaproteobacteria</taxon>
        <taxon>Oceanospirillales</taxon>
        <taxon>Halomonadaceae</taxon>
        <taxon>Chromohalobacter</taxon>
    </lineage>
</organism>
<sequence>MDLAVWMTYLGVITALILFPGPVALLCMHHGLRHGRRRALATVVGGAMASLALMALSSLGLGAILATSETAFLVLKAVGAVYLVYLGVQAWRSPSEPMADPASEVGAVPAAHHSRFRLFSKGFSVGISNPKDLLFFGALFPNFIDLGQPQWSQFAILAMTWLAVDLATMTTYASVGSTISRWFGTSRRVRLFNRTTGGLFMAAGGALATSHR</sequence>
<evidence type="ECO:0000256" key="7">
    <source>
        <dbReference type="SAM" id="Phobius"/>
    </source>
</evidence>
<feature type="transmembrane region" description="Helical" evidence="7">
    <location>
        <begin position="39"/>
        <end position="65"/>
    </location>
</feature>
<name>A0A1Q8TD59_9GAMM</name>
<evidence type="ECO:0000256" key="3">
    <source>
        <dbReference type="ARBA" id="ARBA00022475"/>
    </source>
</evidence>
<feature type="transmembrane region" description="Helical" evidence="7">
    <location>
        <begin position="6"/>
        <end position="27"/>
    </location>
</feature>
<keyword evidence="6 7" id="KW-0472">Membrane</keyword>
<comment type="similarity">
    <text evidence="2">Belongs to the Rht family.</text>
</comment>
<dbReference type="GO" id="GO:0042970">
    <property type="term" value="F:homoserine transmembrane transporter activity"/>
    <property type="evidence" value="ECO:0007669"/>
    <property type="project" value="TreeGrafter"/>
</dbReference>
<dbReference type="PIRSF" id="PIRSF006324">
    <property type="entry name" value="LeuE"/>
    <property type="match status" value="1"/>
</dbReference>
<dbReference type="RefSeq" id="WP_075368972.1">
    <property type="nucleotide sequence ID" value="NZ_MSDQ01000020.1"/>
</dbReference>
<accession>A0A1Q8TD59</accession>
<feature type="transmembrane region" description="Helical" evidence="7">
    <location>
        <begin position="71"/>
        <end position="88"/>
    </location>
</feature>
<dbReference type="GO" id="GO:0005886">
    <property type="term" value="C:plasma membrane"/>
    <property type="evidence" value="ECO:0007669"/>
    <property type="project" value="UniProtKB-SubCell"/>
</dbReference>
<dbReference type="AlphaFoldDB" id="A0A1Q8TD59"/>
<dbReference type="Pfam" id="PF01810">
    <property type="entry name" value="LysE"/>
    <property type="match status" value="1"/>
</dbReference>
<comment type="caution">
    <text evidence="8">The sequence shown here is derived from an EMBL/GenBank/DDBJ whole genome shotgun (WGS) entry which is preliminary data.</text>
</comment>
<keyword evidence="9" id="KW-1185">Reference proteome</keyword>
<dbReference type="EMBL" id="MSDQ01000020">
    <property type="protein sequence ID" value="OLO11594.1"/>
    <property type="molecule type" value="Genomic_DNA"/>
</dbReference>
<dbReference type="Proteomes" id="UP000186806">
    <property type="component" value="Unassembled WGS sequence"/>
</dbReference>
<keyword evidence="4 7" id="KW-0812">Transmembrane</keyword>
<evidence type="ECO:0000256" key="4">
    <source>
        <dbReference type="ARBA" id="ARBA00022692"/>
    </source>
</evidence>
<protein>
    <submittedName>
        <fullName evidence="8">Amino acid transporter</fullName>
    </submittedName>
</protein>
<reference evidence="8 9" key="1">
    <citation type="submission" date="2016-12" db="EMBL/GenBank/DDBJ databases">
        <title>Draft genome sequences of strains Salinicola socius SMB35, Salinicola sp. MH3R3-1 and Chromohalobacter sp. SMB17 from the Verkhnekamsk potash mining region of Russia.</title>
        <authorList>
            <person name="Mavrodi D.V."/>
            <person name="Olsson B.E."/>
            <person name="Korsakova E.S."/>
            <person name="Pyankova A."/>
            <person name="Mavrodi O.V."/>
            <person name="Plotnikova E.G."/>
        </authorList>
    </citation>
    <scope>NUCLEOTIDE SEQUENCE [LARGE SCALE GENOMIC DNA]</scope>
    <source>
        <strain evidence="8 9">SMB17</strain>
    </source>
</reference>
<evidence type="ECO:0000313" key="8">
    <source>
        <dbReference type="EMBL" id="OLO11594.1"/>
    </source>
</evidence>
<dbReference type="PANTHER" id="PTHR30086:SF14">
    <property type="entry name" value="HOMOSERINE_HOMOSERINE LACTONE EFFLUX PROTEIN"/>
    <property type="match status" value="1"/>
</dbReference>
<evidence type="ECO:0000256" key="1">
    <source>
        <dbReference type="ARBA" id="ARBA00004651"/>
    </source>
</evidence>
<comment type="subcellular location">
    <subcellularLocation>
        <location evidence="1">Cell membrane</location>
        <topology evidence="1">Multi-pass membrane protein</topology>
    </subcellularLocation>
</comment>
<dbReference type="PANTHER" id="PTHR30086">
    <property type="entry name" value="ARGININE EXPORTER PROTEIN ARGO"/>
    <property type="match status" value="1"/>
</dbReference>
<keyword evidence="5 7" id="KW-1133">Transmembrane helix</keyword>
<evidence type="ECO:0000256" key="5">
    <source>
        <dbReference type="ARBA" id="ARBA00022989"/>
    </source>
</evidence>
<proteinExistence type="inferred from homology"/>
<keyword evidence="3" id="KW-1003">Cell membrane</keyword>
<evidence type="ECO:0000256" key="6">
    <source>
        <dbReference type="ARBA" id="ARBA00023136"/>
    </source>
</evidence>
<evidence type="ECO:0000313" key="9">
    <source>
        <dbReference type="Proteomes" id="UP000186806"/>
    </source>
</evidence>
<evidence type="ECO:0000256" key="2">
    <source>
        <dbReference type="ARBA" id="ARBA00007928"/>
    </source>
</evidence>
<dbReference type="InterPro" id="IPR001123">
    <property type="entry name" value="LeuE-type"/>
</dbReference>